<dbReference type="SMART" id="SM00220">
    <property type="entry name" value="S_TKc"/>
    <property type="match status" value="1"/>
</dbReference>
<dbReference type="GO" id="GO:0004672">
    <property type="term" value="F:protein kinase activity"/>
    <property type="evidence" value="ECO:0007669"/>
    <property type="project" value="InterPro"/>
</dbReference>
<dbReference type="EMBL" id="JADNYJ010000198">
    <property type="protein sequence ID" value="KAF8875326.1"/>
    <property type="molecule type" value="Genomic_DNA"/>
</dbReference>
<feature type="domain" description="Protein kinase" evidence="1">
    <location>
        <begin position="81"/>
        <end position="327"/>
    </location>
</feature>
<reference evidence="2" key="1">
    <citation type="submission" date="2020-11" db="EMBL/GenBank/DDBJ databases">
        <authorList>
            <consortium name="DOE Joint Genome Institute"/>
            <person name="Ahrendt S."/>
            <person name="Riley R."/>
            <person name="Andreopoulos W."/>
            <person name="LaButti K."/>
            <person name="Pangilinan J."/>
            <person name="Ruiz-duenas F.J."/>
            <person name="Barrasa J.M."/>
            <person name="Sanchez-Garcia M."/>
            <person name="Camarero S."/>
            <person name="Miyauchi S."/>
            <person name="Serrano A."/>
            <person name="Linde D."/>
            <person name="Babiker R."/>
            <person name="Drula E."/>
            <person name="Ayuso-Fernandez I."/>
            <person name="Pacheco R."/>
            <person name="Padilla G."/>
            <person name="Ferreira P."/>
            <person name="Barriuso J."/>
            <person name="Kellner H."/>
            <person name="Castanera R."/>
            <person name="Alfaro M."/>
            <person name="Ramirez L."/>
            <person name="Pisabarro A.G."/>
            <person name="Kuo A."/>
            <person name="Tritt A."/>
            <person name="Lipzen A."/>
            <person name="He G."/>
            <person name="Yan M."/>
            <person name="Ng V."/>
            <person name="Cullen D."/>
            <person name="Martin F."/>
            <person name="Rosso M.-N."/>
            <person name="Henrissat B."/>
            <person name="Hibbett D."/>
            <person name="Martinez A.T."/>
            <person name="Grigoriev I.V."/>
        </authorList>
    </citation>
    <scope>NUCLEOTIDE SEQUENCE</scope>
    <source>
        <strain evidence="2">AH 44721</strain>
    </source>
</reference>
<dbReference type="Proteomes" id="UP000724874">
    <property type="component" value="Unassembled WGS sequence"/>
</dbReference>
<dbReference type="InterPro" id="IPR011009">
    <property type="entry name" value="Kinase-like_dom_sf"/>
</dbReference>
<dbReference type="OrthoDB" id="2722301at2759"/>
<evidence type="ECO:0000259" key="1">
    <source>
        <dbReference type="SMART" id="SM00220"/>
    </source>
</evidence>
<dbReference type="AlphaFoldDB" id="A0A9P5N8V8"/>
<evidence type="ECO:0000313" key="3">
    <source>
        <dbReference type="Proteomes" id="UP000724874"/>
    </source>
</evidence>
<name>A0A9P5N8V8_GYMJU</name>
<dbReference type="InterPro" id="IPR000719">
    <property type="entry name" value="Prot_kinase_dom"/>
</dbReference>
<evidence type="ECO:0000313" key="2">
    <source>
        <dbReference type="EMBL" id="KAF8875326.1"/>
    </source>
</evidence>
<sequence length="435" mass="51169">MEICTPRIPFDFQPGQDDFNILERLEFWDSPDTIRFFKEHGYILYKRFFSCGDPSCLSTPALSSEEVVDDRYPYASYDYRYDPEKLLLASDIRVKVAFAQDSLGRHVAIKLVRDDTDEYRVLRFLNQQPLETLHENCVIPVLELLPVAGFWFAVMPRWGGSVRLPKPVTILDALDLMHAMLKGLSFLHKHNISHGDIHDDNMLANHFCDAREASNCQIRRDLRSRRSLSYALFDFDFSTILPAHLDRKELRLPYERSWGTFCRVYDTAQGEFNYNPFVFDVGNLGVAFCDRYQHLTPAAPFLAPLLDRMTTRDLERRFTALEALQFFEDMLSRMTETQLATPFWDDNFEVYLPFDKYDRWVNLPPDFTKTWAIYKEPPLPLITKLLRWICGYNWVYHTVAFIRWTIYRLAHLPTRTTTWFVGLRTSLTTHCSQLL</sequence>
<accession>A0A9P5N8V8</accession>
<organism evidence="2 3">
    <name type="scientific">Gymnopilus junonius</name>
    <name type="common">Spectacular rustgill mushroom</name>
    <name type="synonym">Gymnopilus spectabilis subsp. junonius</name>
    <dbReference type="NCBI Taxonomy" id="109634"/>
    <lineage>
        <taxon>Eukaryota</taxon>
        <taxon>Fungi</taxon>
        <taxon>Dikarya</taxon>
        <taxon>Basidiomycota</taxon>
        <taxon>Agaricomycotina</taxon>
        <taxon>Agaricomycetes</taxon>
        <taxon>Agaricomycetidae</taxon>
        <taxon>Agaricales</taxon>
        <taxon>Agaricineae</taxon>
        <taxon>Hymenogastraceae</taxon>
        <taxon>Gymnopilus</taxon>
    </lineage>
</organism>
<dbReference type="Gene3D" id="1.10.510.10">
    <property type="entry name" value="Transferase(Phosphotransferase) domain 1"/>
    <property type="match status" value="1"/>
</dbReference>
<dbReference type="SUPFAM" id="SSF56112">
    <property type="entry name" value="Protein kinase-like (PK-like)"/>
    <property type="match status" value="1"/>
</dbReference>
<proteinExistence type="predicted"/>
<comment type="caution">
    <text evidence="2">The sequence shown here is derived from an EMBL/GenBank/DDBJ whole genome shotgun (WGS) entry which is preliminary data.</text>
</comment>
<gene>
    <name evidence="2" type="ORF">CPB84DRAFT_1796562</name>
</gene>
<keyword evidence="3" id="KW-1185">Reference proteome</keyword>
<protein>
    <recommendedName>
        <fullName evidence="1">Protein kinase domain-containing protein</fullName>
    </recommendedName>
</protein>
<dbReference type="GO" id="GO:0005524">
    <property type="term" value="F:ATP binding"/>
    <property type="evidence" value="ECO:0007669"/>
    <property type="project" value="InterPro"/>
</dbReference>
<dbReference type="Gene3D" id="3.30.200.20">
    <property type="entry name" value="Phosphorylase Kinase, domain 1"/>
    <property type="match status" value="1"/>
</dbReference>